<dbReference type="EMBL" id="JAVDUG010000004">
    <property type="protein sequence ID" value="MDR6779559.1"/>
    <property type="molecule type" value="Genomic_DNA"/>
</dbReference>
<evidence type="ECO:0000313" key="1">
    <source>
        <dbReference type="EMBL" id="MDR6779559.1"/>
    </source>
</evidence>
<dbReference type="Proteomes" id="UP001266807">
    <property type="component" value="Unassembled WGS sequence"/>
</dbReference>
<evidence type="ECO:0000313" key="2">
    <source>
        <dbReference type="Proteomes" id="UP001266807"/>
    </source>
</evidence>
<organism evidence="1 2">
    <name type="scientific">Paenibacillus peoriae</name>
    <dbReference type="NCBI Taxonomy" id="59893"/>
    <lineage>
        <taxon>Bacteria</taxon>
        <taxon>Bacillati</taxon>
        <taxon>Bacillota</taxon>
        <taxon>Bacilli</taxon>
        <taxon>Bacillales</taxon>
        <taxon>Paenibacillaceae</taxon>
        <taxon>Paenibacillus</taxon>
    </lineage>
</organism>
<proteinExistence type="predicted"/>
<comment type="caution">
    <text evidence="1">The sequence shown here is derived from an EMBL/GenBank/DDBJ whole genome shotgun (WGS) entry which is preliminary data.</text>
</comment>
<name>A0ABU1QIS2_9BACL</name>
<accession>A0ABU1QIS2</accession>
<protein>
    <submittedName>
        <fullName evidence="1">Uncharacterized protein</fullName>
    </submittedName>
</protein>
<reference evidence="1 2" key="1">
    <citation type="submission" date="2023-07" db="EMBL/GenBank/DDBJ databases">
        <title>Sorghum-associated microbial communities from plants grown in Nebraska, USA.</title>
        <authorList>
            <person name="Schachtman D."/>
        </authorList>
    </citation>
    <scope>NUCLEOTIDE SEQUENCE [LARGE SCALE GENOMIC DNA]</scope>
    <source>
        <strain evidence="1 2">BE143</strain>
    </source>
</reference>
<keyword evidence="2" id="KW-1185">Reference proteome</keyword>
<sequence length="42" mass="5040">MDNKMNKQKIESILNRHLSDDEYKEIVSVVLNKLLREHSNEK</sequence>
<gene>
    <name evidence="1" type="ORF">J2W98_003839</name>
</gene>